<feature type="transmembrane region" description="Helical" evidence="1">
    <location>
        <begin position="279"/>
        <end position="298"/>
    </location>
</feature>
<evidence type="ECO:0000313" key="2">
    <source>
        <dbReference type="EMBL" id="ACY15660.1"/>
    </source>
</evidence>
<dbReference type="HOGENOM" id="CLU_034724_1_0_7"/>
<accession>D0LSG1</accession>
<dbReference type="RefSeq" id="WP_012828260.1">
    <property type="nucleotide sequence ID" value="NC_013440.1"/>
</dbReference>
<dbReference type="KEGG" id="hoh:Hoch_3158"/>
<feature type="transmembrane region" description="Helical" evidence="1">
    <location>
        <begin position="304"/>
        <end position="325"/>
    </location>
</feature>
<proteinExistence type="predicted"/>
<feature type="transmembrane region" description="Helical" evidence="1">
    <location>
        <begin position="220"/>
        <end position="238"/>
    </location>
</feature>
<feature type="transmembrane region" description="Helical" evidence="1">
    <location>
        <begin position="157"/>
        <end position="180"/>
    </location>
</feature>
<feature type="transmembrane region" description="Helical" evidence="1">
    <location>
        <begin position="92"/>
        <end position="114"/>
    </location>
</feature>
<feature type="transmembrane region" description="Helical" evidence="1">
    <location>
        <begin position="34"/>
        <end position="55"/>
    </location>
</feature>
<evidence type="ECO:0000313" key="3">
    <source>
        <dbReference type="Proteomes" id="UP000001880"/>
    </source>
</evidence>
<evidence type="ECO:0008006" key="4">
    <source>
        <dbReference type="Google" id="ProtNLM"/>
    </source>
</evidence>
<feature type="transmembrane region" description="Helical" evidence="1">
    <location>
        <begin position="250"/>
        <end position="267"/>
    </location>
</feature>
<feature type="transmembrane region" description="Helical" evidence="1">
    <location>
        <begin position="67"/>
        <end position="86"/>
    </location>
</feature>
<dbReference type="Pfam" id="PF05684">
    <property type="entry name" value="DUF819"/>
    <property type="match status" value="1"/>
</dbReference>
<feature type="transmembrane region" description="Helical" evidence="1">
    <location>
        <begin position="364"/>
        <end position="391"/>
    </location>
</feature>
<name>D0LSG1_HALO1</name>
<dbReference type="EMBL" id="CP001804">
    <property type="protein sequence ID" value="ACY15660.1"/>
    <property type="molecule type" value="Genomic_DNA"/>
</dbReference>
<reference evidence="2 3" key="1">
    <citation type="journal article" date="2010" name="Stand. Genomic Sci.">
        <title>Complete genome sequence of Haliangium ochraceum type strain (SMP-2).</title>
        <authorList>
            <consortium name="US DOE Joint Genome Institute (JGI-PGF)"/>
            <person name="Ivanova N."/>
            <person name="Daum C."/>
            <person name="Lang E."/>
            <person name="Abt B."/>
            <person name="Kopitz M."/>
            <person name="Saunders E."/>
            <person name="Lapidus A."/>
            <person name="Lucas S."/>
            <person name="Glavina Del Rio T."/>
            <person name="Nolan M."/>
            <person name="Tice H."/>
            <person name="Copeland A."/>
            <person name="Cheng J.F."/>
            <person name="Chen F."/>
            <person name="Bruce D."/>
            <person name="Goodwin L."/>
            <person name="Pitluck S."/>
            <person name="Mavromatis K."/>
            <person name="Pati A."/>
            <person name="Mikhailova N."/>
            <person name="Chen A."/>
            <person name="Palaniappan K."/>
            <person name="Land M."/>
            <person name="Hauser L."/>
            <person name="Chang Y.J."/>
            <person name="Jeffries C.D."/>
            <person name="Detter J.C."/>
            <person name="Brettin T."/>
            <person name="Rohde M."/>
            <person name="Goker M."/>
            <person name="Bristow J."/>
            <person name="Markowitz V."/>
            <person name="Eisen J.A."/>
            <person name="Hugenholtz P."/>
            <person name="Kyrpides N.C."/>
            <person name="Klenk H.P."/>
        </authorList>
    </citation>
    <scope>NUCLEOTIDE SEQUENCE [LARGE SCALE GENOMIC DNA]</scope>
    <source>
        <strain evidence="3">DSM 14365 / CIP 107738 / JCM 11303 / AJ 13395 / SMP-2</strain>
    </source>
</reference>
<protein>
    <recommendedName>
        <fullName evidence="4">DUF819 family protein</fullName>
    </recommendedName>
</protein>
<dbReference type="Proteomes" id="UP000001880">
    <property type="component" value="Chromosome"/>
</dbReference>
<feature type="transmembrane region" description="Helical" evidence="1">
    <location>
        <begin position="332"/>
        <end position="358"/>
    </location>
</feature>
<sequence>MIQEPTAIVAVLLAVLAVLFLAARWPVTERLFRIVPLLLFAYFVPTLLSTFDVIPSEAPVYGWIKNWLLPASLILMTLSADIPSILRLGRNVLVLFVSATASIVIGGPLAYLALGWVVPPELGDQAWRGLAALAGSWIGGGANFLAIGESVGAGNEIIGIMIVVDVAVANVWMAALLFFAGRSRSMDQAIGADRDSLEALRTRVQAYHDSTARPTTTADLMAIAALAFGGTALAHLAAPHLPETSITSQFVWVVLVATTIGTVLSFSPVRKLDGGGASAVGSVFIYLLVTSIGATADFSRVLDYGGLVVVGALWMLFHAVIMLVVRRLLRAPIFFAAVGSQANVGGAASAPVVAAAFHPSLAPVGVLLAVGGYVLGTYMALACAFLLELVYSMYFAL</sequence>
<dbReference type="AlphaFoldDB" id="D0LSG1"/>
<keyword evidence="3" id="KW-1185">Reference proteome</keyword>
<dbReference type="InterPro" id="IPR008537">
    <property type="entry name" value="DUF819"/>
</dbReference>
<evidence type="ECO:0000256" key="1">
    <source>
        <dbReference type="SAM" id="Phobius"/>
    </source>
</evidence>
<dbReference type="PANTHER" id="PTHR34289:SF8">
    <property type="entry name" value="DUF819 DOMAIN-CONTAINING PROTEIN"/>
    <property type="match status" value="1"/>
</dbReference>
<keyword evidence="1" id="KW-0812">Transmembrane</keyword>
<keyword evidence="1" id="KW-1133">Transmembrane helix</keyword>
<dbReference type="STRING" id="502025.Hoch_3158"/>
<dbReference type="eggNOG" id="COG5505">
    <property type="taxonomic scope" value="Bacteria"/>
</dbReference>
<dbReference type="PANTHER" id="PTHR34289">
    <property type="entry name" value="PROTEIN, PUTATIVE (DUF819)-RELATED"/>
    <property type="match status" value="1"/>
</dbReference>
<keyword evidence="1" id="KW-0472">Membrane</keyword>
<organism evidence="2 3">
    <name type="scientific">Haliangium ochraceum (strain DSM 14365 / JCM 11303 / SMP-2)</name>
    <dbReference type="NCBI Taxonomy" id="502025"/>
    <lineage>
        <taxon>Bacteria</taxon>
        <taxon>Pseudomonadati</taxon>
        <taxon>Myxococcota</taxon>
        <taxon>Polyangia</taxon>
        <taxon>Haliangiales</taxon>
        <taxon>Kofleriaceae</taxon>
        <taxon>Haliangium</taxon>
    </lineage>
</organism>
<gene>
    <name evidence="2" type="ordered locus">Hoch_3158</name>
</gene>